<dbReference type="GO" id="GO:0003688">
    <property type="term" value="F:DNA replication origin binding"/>
    <property type="evidence" value="ECO:0007669"/>
    <property type="project" value="TreeGrafter"/>
</dbReference>
<gene>
    <name evidence="4" type="ORF">DXG03_002302</name>
</gene>
<comment type="caution">
    <text evidence="4">The sequence shown here is derived from an EMBL/GenBank/DDBJ whole genome shotgun (WGS) entry which is preliminary data.</text>
</comment>
<dbReference type="OrthoDB" id="202825at2759"/>
<dbReference type="EMBL" id="JABCKV010000164">
    <property type="protein sequence ID" value="KAG5642700.1"/>
    <property type="molecule type" value="Genomic_DNA"/>
</dbReference>
<sequence>MDSSTSRAQEERERQEDLRRKIAELQAQLKDVPPEILTQPAPTPGSPKRKRPESTTLVPPTPSPKKRKLNHGPPGAASSKHVSHPGRTGARPFDSLRQASGTVSSKKPAQSQQFTQSAPSNLLNNLTKLKNKHQERPTVVARSSGFTENPPPPAPPEDEDMFGESSAPKRDESLALVVDLEPGPVDHTPPIDDPKFERFEPNSSIRLSSRTVPHDDLQDHLRGRYYLSPTQLYSSVRLLPDKLGYDVPVPGDWITIAVVAERGPMRFSKAPVAVGREEGDEENKKERWKGKGKAQDETAKPTGKKYVNLKLIDFGARSRSASSATGGKAVIRGDAFLSLLLFESDGFDLVTDEGASKPRKMYKGGSRGAFEAMAKLKEGDVIALLNPRILKPYQRSNDNPHPVTNILAITPESASSIMGIGRARDLGMCSVIKKDNAICGSWVDKRVSDVCEFHVQHAVERRRAGRAEFSIGTTGMSTSNAPRRKPAYDPARQWGLKPEPSSGSSSTYIVSGHIVNDSTLDSRSLFTTETIGREGQAKAARKLSGKDADRALKSLLERDKEGMKAVMRAREVGKVMGKNKDDMMKKGSKKGDGTNEKEKEKRKKTRDEESNDDKKGNGTVATATKNAYSAEVIKQLGFDPIAMTGLRRGTGDLDTQKKIRSLEALQSSRKDIILAPRPGQRIRSGVVAPVSRDSKASLRDVTDVDLDNVNSDDDLPACPTEKQDQENRMIDLDSDD</sequence>
<feature type="compositionally biased region" description="Polar residues" evidence="2">
    <location>
        <begin position="472"/>
        <end position="481"/>
    </location>
</feature>
<dbReference type="GO" id="GO:0043596">
    <property type="term" value="C:nuclear replication fork"/>
    <property type="evidence" value="ECO:0007669"/>
    <property type="project" value="TreeGrafter"/>
</dbReference>
<feature type="region of interest" description="Disordered" evidence="2">
    <location>
        <begin position="686"/>
        <end position="736"/>
    </location>
</feature>
<feature type="region of interest" description="Disordered" evidence="2">
    <location>
        <begin position="472"/>
        <end position="506"/>
    </location>
</feature>
<feature type="compositionally biased region" description="Polar residues" evidence="2">
    <location>
        <begin position="97"/>
        <end position="120"/>
    </location>
</feature>
<feature type="region of interest" description="Disordered" evidence="2">
    <location>
        <begin position="1"/>
        <end position="168"/>
    </location>
</feature>
<dbReference type="PANTHER" id="PTHR13454:SF11">
    <property type="entry name" value="PROTEIN MCM10 HOMOLOG"/>
    <property type="match status" value="1"/>
</dbReference>
<keyword evidence="5" id="KW-1185">Reference proteome</keyword>
<proteinExistence type="inferred from homology"/>
<feature type="domain" description="Zinc finger Mcm10/DnaG-type" evidence="3">
    <location>
        <begin position="421"/>
        <end position="466"/>
    </location>
</feature>
<reference evidence="4" key="1">
    <citation type="submission" date="2020-07" db="EMBL/GenBank/DDBJ databases">
        <authorList>
            <person name="Nieuwenhuis M."/>
            <person name="Van De Peppel L.J.J."/>
        </authorList>
    </citation>
    <scope>NUCLEOTIDE SEQUENCE</scope>
    <source>
        <strain evidence="4">AP01</strain>
        <tissue evidence="4">Mycelium</tissue>
    </source>
</reference>
<feature type="compositionally biased region" description="Basic and acidic residues" evidence="2">
    <location>
        <begin position="721"/>
        <end position="736"/>
    </location>
</feature>
<dbReference type="Pfam" id="PF09329">
    <property type="entry name" value="zf-primase"/>
    <property type="match status" value="1"/>
</dbReference>
<dbReference type="GO" id="GO:0006270">
    <property type="term" value="P:DNA replication initiation"/>
    <property type="evidence" value="ECO:0007669"/>
    <property type="project" value="InterPro"/>
</dbReference>
<evidence type="ECO:0000256" key="1">
    <source>
        <dbReference type="ARBA" id="ARBA00009679"/>
    </source>
</evidence>
<feature type="region of interest" description="Disordered" evidence="2">
    <location>
        <begin position="570"/>
        <end position="622"/>
    </location>
</feature>
<feature type="compositionally biased region" description="Basic and acidic residues" evidence="2">
    <location>
        <begin position="570"/>
        <end position="616"/>
    </location>
</feature>
<evidence type="ECO:0000256" key="2">
    <source>
        <dbReference type="SAM" id="MobiDB-lite"/>
    </source>
</evidence>
<dbReference type="PANTHER" id="PTHR13454">
    <property type="entry name" value="PROTEIN MCM10 HOMOLOG"/>
    <property type="match status" value="1"/>
</dbReference>
<feature type="compositionally biased region" description="Basic and acidic residues" evidence="2">
    <location>
        <begin position="692"/>
        <end position="702"/>
    </location>
</feature>
<dbReference type="GO" id="GO:0003697">
    <property type="term" value="F:single-stranded DNA binding"/>
    <property type="evidence" value="ECO:0007669"/>
    <property type="project" value="InterPro"/>
</dbReference>
<evidence type="ECO:0000313" key="5">
    <source>
        <dbReference type="Proteomes" id="UP000775547"/>
    </source>
</evidence>
<dbReference type="InterPro" id="IPR040184">
    <property type="entry name" value="Mcm10"/>
</dbReference>
<feature type="compositionally biased region" description="Acidic residues" evidence="2">
    <location>
        <begin position="703"/>
        <end position="715"/>
    </location>
</feature>
<dbReference type="InterPro" id="IPR015408">
    <property type="entry name" value="Znf_Mcm10/DnaG"/>
</dbReference>
<name>A0A9P7G8J2_9AGAR</name>
<dbReference type="Proteomes" id="UP000775547">
    <property type="component" value="Unassembled WGS sequence"/>
</dbReference>
<evidence type="ECO:0000313" key="4">
    <source>
        <dbReference type="EMBL" id="KAG5642700.1"/>
    </source>
</evidence>
<evidence type="ECO:0000259" key="3">
    <source>
        <dbReference type="Pfam" id="PF09329"/>
    </source>
</evidence>
<comment type="similarity">
    <text evidence="1">Belongs to the MCM10 family.</text>
</comment>
<dbReference type="Gene3D" id="2.40.50.140">
    <property type="entry name" value="Nucleic acid-binding proteins"/>
    <property type="match status" value="1"/>
</dbReference>
<organism evidence="4 5">
    <name type="scientific">Asterophora parasitica</name>
    <dbReference type="NCBI Taxonomy" id="117018"/>
    <lineage>
        <taxon>Eukaryota</taxon>
        <taxon>Fungi</taxon>
        <taxon>Dikarya</taxon>
        <taxon>Basidiomycota</taxon>
        <taxon>Agaricomycotina</taxon>
        <taxon>Agaricomycetes</taxon>
        <taxon>Agaricomycetidae</taxon>
        <taxon>Agaricales</taxon>
        <taxon>Tricholomatineae</taxon>
        <taxon>Lyophyllaceae</taxon>
        <taxon>Asterophora</taxon>
    </lineage>
</organism>
<dbReference type="InterPro" id="IPR012340">
    <property type="entry name" value="NA-bd_OB-fold"/>
</dbReference>
<reference evidence="4" key="2">
    <citation type="submission" date="2021-10" db="EMBL/GenBank/DDBJ databases">
        <title>Phylogenomics reveals ancestral predisposition of the termite-cultivated fungus Termitomyces towards a domesticated lifestyle.</title>
        <authorList>
            <person name="Auxier B."/>
            <person name="Grum-Grzhimaylo A."/>
            <person name="Cardenas M.E."/>
            <person name="Lodge J.D."/>
            <person name="Laessoe T."/>
            <person name="Pedersen O."/>
            <person name="Smith M.E."/>
            <person name="Kuyper T.W."/>
            <person name="Franco-Molano E.A."/>
            <person name="Baroni T.J."/>
            <person name="Aanen D.K."/>
        </authorList>
    </citation>
    <scope>NUCLEOTIDE SEQUENCE</scope>
    <source>
        <strain evidence="4">AP01</strain>
        <tissue evidence="4">Mycelium</tissue>
    </source>
</reference>
<dbReference type="AlphaFoldDB" id="A0A9P7G8J2"/>
<feature type="compositionally biased region" description="Basic and acidic residues" evidence="2">
    <location>
        <begin position="8"/>
        <end position="23"/>
    </location>
</feature>
<accession>A0A9P7G8J2</accession>
<protein>
    <recommendedName>
        <fullName evidence="3">Zinc finger Mcm10/DnaG-type domain-containing protein</fullName>
    </recommendedName>
</protein>
<feature type="region of interest" description="Disordered" evidence="2">
    <location>
        <begin position="271"/>
        <end position="299"/>
    </location>
</feature>